<sequence>MAFKAVLNKMKPSDTNSDFSPVYSRLSNESIRTSLPQEQSQIDNDNSYTVRPKRISWLTMGNITLFVVSTALLALAYSRPISDASCTRQLFSYSPALEAVEYHEEDYKGVFHQASIYRGTPTDEIDENWRELWDCALTTASHYAALVQDLEAAGYPTISLDPPSITYPDATTVIADTDIAFVRAFVLVPLLAEGKDVGLLCHSYGGTHGAGAVQGLSKEDSAVRGQQGGIVGIVYIASFPRPEILLCKR</sequence>
<dbReference type="InterPro" id="IPR021765">
    <property type="entry name" value="UstYa-like"/>
</dbReference>
<evidence type="ECO:0000256" key="2">
    <source>
        <dbReference type="SAM" id="Phobius"/>
    </source>
</evidence>
<keyword evidence="2" id="KW-0472">Membrane</keyword>
<dbReference type="Pfam" id="PF11807">
    <property type="entry name" value="UstYa"/>
    <property type="match status" value="1"/>
</dbReference>
<dbReference type="Gene3D" id="3.40.50.1820">
    <property type="entry name" value="alpha/beta hydrolase"/>
    <property type="match status" value="1"/>
</dbReference>
<keyword evidence="2" id="KW-1133">Transmembrane helix</keyword>
<dbReference type="OrthoDB" id="3687641at2759"/>
<dbReference type="RefSeq" id="XP_056076652.1">
    <property type="nucleotide sequence ID" value="XM_056209830.1"/>
</dbReference>
<dbReference type="InterPro" id="IPR029058">
    <property type="entry name" value="AB_hydrolase_fold"/>
</dbReference>
<feature type="transmembrane region" description="Helical" evidence="2">
    <location>
        <begin position="57"/>
        <end position="77"/>
    </location>
</feature>
<dbReference type="SUPFAM" id="SSF53474">
    <property type="entry name" value="alpha/beta-Hydrolases"/>
    <property type="match status" value="1"/>
</dbReference>
<gene>
    <name evidence="3" type="ORF">N0V89_001013</name>
</gene>
<dbReference type="PANTHER" id="PTHR37017">
    <property type="entry name" value="AB HYDROLASE-1 DOMAIN-CONTAINING PROTEIN-RELATED"/>
    <property type="match status" value="1"/>
</dbReference>
<comment type="caution">
    <text evidence="3">The sequence shown here is derived from an EMBL/GenBank/DDBJ whole genome shotgun (WGS) entry which is preliminary data.</text>
</comment>
<keyword evidence="2" id="KW-0812">Transmembrane</keyword>
<dbReference type="Proteomes" id="UP001140513">
    <property type="component" value="Unassembled WGS sequence"/>
</dbReference>
<proteinExistence type="inferred from homology"/>
<organism evidence="3 4">
    <name type="scientific">Didymosphaeria variabile</name>
    <dbReference type="NCBI Taxonomy" id="1932322"/>
    <lineage>
        <taxon>Eukaryota</taxon>
        <taxon>Fungi</taxon>
        <taxon>Dikarya</taxon>
        <taxon>Ascomycota</taxon>
        <taxon>Pezizomycotina</taxon>
        <taxon>Dothideomycetes</taxon>
        <taxon>Pleosporomycetidae</taxon>
        <taxon>Pleosporales</taxon>
        <taxon>Massarineae</taxon>
        <taxon>Didymosphaeriaceae</taxon>
        <taxon>Didymosphaeria</taxon>
    </lineage>
</organism>
<evidence type="ECO:0000313" key="4">
    <source>
        <dbReference type="Proteomes" id="UP001140513"/>
    </source>
</evidence>
<dbReference type="PANTHER" id="PTHR37017:SF11">
    <property type="entry name" value="ESTERASE_LIPASE_THIOESTERASE DOMAIN-CONTAINING PROTEIN"/>
    <property type="match status" value="1"/>
</dbReference>
<evidence type="ECO:0008006" key="5">
    <source>
        <dbReference type="Google" id="ProtNLM"/>
    </source>
</evidence>
<evidence type="ECO:0000256" key="1">
    <source>
        <dbReference type="ARBA" id="ARBA00035112"/>
    </source>
</evidence>
<keyword evidence="4" id="KW-1185">Reference proteome</keyword>
<accession>A0A9W8XXM2</accession>
<reference evidence="3" key="1">
    <citation type="submission" date="2022-10" db="EMBL/GenBank/DDBJ databases">
        <title>Tapping the CABI collections for fungal endophytes: first genome assemblies for Collariella, Neodidymelliopsis, Ascochyta clinopodiicola, Didymella pomorum, Didymosphaeria variabile, Neocosmospora piperis and Neocucurbitaria cava.</title>
        <authorList>
            <person name="Hill R."/>
        </authorList>
    </citation>
    <scope>NUCLEOTIDE SEQUENCE</scope>
    <source>
        <strain evidence="3">IMI 356815</strain>
    </source>
</reference>
<name>A0A9W8XXM2_9PLEO</name>
<dbReference type="EMBL" id="JAPEUX010000001">
    <property type="protein sequence ID" value="KAJ4360450.1"/>
    <property type="molecule type" value="Genomic_DNA"/>
</dbReference>
<protein>
    <recommendedName>
        <fullName evidence="5">AB hydrolase-1 domain-containing protein</fullName>
    </recommendedName>
</protein>
<dbReference type="AlphaFoldDB" id="A0A9W8XXM2"/>
<dbReference type="InterPro" id="IPR052897">
    <property type="entry name" value="Sec-Metab_Biosynth_Hydrolase"/>
</dbReference>
<dbReference type="GeneID" id="80904543"/>
<evidence type="ECO:0000313" key="3">
    <source>
        <dbReference type="EMBL" id="KAJ4360450.1"/>
    </source>
</evidence>
<comment type="similarity">
    <text evidence="1">Belongs to the ustYa family.</text>
</comment>
<dbReference type="GO" id="GO:0043386">
    <property type="term" value="P:mycotoxin biosynthetic process"/>
    <property type="evidence" value="ECO:0007669"/>
    <property type="project" value="InterPro"/>
</dbReference>